<reference evidence="4" key="1">
    <citation type="journal article" date="2013" name="PLoS Genet.">
        <title>The genome of Spraguea lophii and the basis of host-microsporidian interactions.</title>
        <authorList>
            <person name="Campbell S.E."/>
            <person name="Williams T.A."/>
            <person name="Yousuf A."/>
            <person name="Soanes D.M."/>
            <person name="Paszkiewicz K.H."/>
            <person name="Williams B.A.P."/>
        </authorList>
    </citation>
    <scope>NUCLEOTIDE SEQUENCE [LARGE SCALE GENOMIC DNA]</scope>
    <source>
        <strain evidence="4">42_110</strain>
    </source>
</reference>
<dbReference type="SMART" id="SM01047">
    <property type="entry name" value="C1_4"/>
    <property type="match status" value="1"/>
</dbReference>
<evidence type="ECO:0000313" key="3">
    <source>
        <dbReference type="EMBL" id="EPR78829.1"/>
    </source>
</evidence>
<dbReference type="GO" id="GO:0006289">
    <property type="term" value="P:nucleotide-excision repair"/>
    <property type="evidence" value="ECO:0007669"/>
    <property type="project" value="TreeGrafter"/>
</dbReference>
<dbReference type="InterPro" id="IPR013083">
    <property type="entry name" value="Znf_RING/FYVE/PHD"/>
</dbReference>
<feature type="non-terminal residue" evidence="3">
    <location>
        <position position="1"/>
    </location>
</feature>
<dbReference type="PANTHER" id="PTHR12695:SF2">
    <property type="entry name" value="GENERAL TRANSCRIPTION FACTOR IIH SUBUNIT 2-RELATED"/>
    <property type="match status" value="1"/>
</dbReference>
<dbReference type="VEuPathDB" id="MicrosporidiaDB:SLOPH_1942"/>
<keyword evidence="1" id="KW-0862">Zinc</keyword>
<dbReference type="GO" id="GO:0008270">
    <property type="term" value="F:zinc ion binding"/>
    <property type="evidence" value="ECO:0007669"/>
    <property type="project" value="UniProtKB-KW"/>
</dbReference>
<proteinExistence type="predicted"/>
<dbReference type="PROSITE" id="PS50089">
    <property type="entry name" value="ZF_RING_2"/>
    <property type="match status" value="1"/>
</dbReference>
<dbReference type="SUPFAM" id="SSF57889">
    <property type="entry name" value="Cysteine-rich domain"/>
    <property type="match status" value="1"/>
</dbReference>
<dbReference type="OrthoDB" id="284275at2759"/>
<dbReference type="GO" id="GO:0006357">
    <property type="term" value="P:regulation of transcription by RNA polymerase II"/>
    <property type="evidence" value="ECO:0007669"/>
    <property type="project" value="TreeGrafter"/>
</dbReference>
<evidence type="ECO:0000256" key="1">
    <source>
        <dbReference type="PROSITE-ProRule" id="PRU00175"/>
    </source>
</evidence>
<dbReference type="PANTHER" id="PTHR12695">
    <property type="entry name" value="GENERAL TRANSCRIPTION FACTOR IIH SUBUNIT 2"/>
    <property type="match status" value="1"/>
</dbReference>
<sequence length="114" mass="13023">PYTTLFRSESICACHLEITKTGYLCPVCNTKLCYLPIKCTICATQLVSTLNLTKSLFYYQPLKPFNISTGVCKICNEKGESICDQCKNIFCYECDKFLHENINFCPFCSENNEI</sequence>
<dbReference type="HOGENOM" id="CLU_2256351_0_0_1"/>
<feature type="domain" description="RING-type" evidence="2">
    <location>
        <begin position="72"/>
        <end position="109"/>
    </location>
</feature>
<keyword evidence="4" id="KW-1185">Reference proteome</keyword>
<protein>
    <submittedName>
        <fullName evidence="3">TFIIH transcription factor</fullName>
    </submittedName>
</protein>
<dbReference type="Proteomes" id="UP000014978">
    <property type="component" value="Unassembled WGS sequence"/>
</dbReference>
<dbReference type="EMBL" id="ATCN01000540">
    <property type="protein sequence ID" value="EPR78829.1"/>
    <property type="molecule type" value="Genomic_DNA"/>
</dbReference>
<dbReference type="STRING" id="1358809.S7XIH1"/>
<evidence type="ECO:0000313" key="4">
    <source>
        <dbReference type="Proteomes" id="UP000014978"/>
    </source>
</evidence>
<dbReference type="InterPro" id="IPR046349">
    <property type="entry name" value="C1-like_sf"/>
</dbReference>
<accession>S7XIH1</accession>
<gene>
    <name evidence="3" type="ORF">SLOPH_1942</name>
</gene>
<dbReference type="InterPro" id="IPR004595">
    <property type="entry name" value="TFIIH_C1-like_dom"/>
</dbReference>
<dbReference type="InParanoid" id="S7XIH1"/>
<keyword evidence="1" id="KW-0863">Zinc-finger</keyword>
<dbReference type="Gene3D" id="3.30.40.10">
    <property type="entry name" value="Zinc/RING finger domain, C3HC4 (zinc finger)"/>
    <property type="match status" value="1"/>
</dbReference>
<evidence type="ECO:0000259" key="2">
    <source>
        <dbReference type="PROSITE" id="PS50089"/>
    </source>
</evidence>
<dbReference type="GO" id="GO:0005675">
    <property type="term" value="C:transcription factor TFIIH holo complex"/>
    <property type="evidence" value="ECO:0007669"/>
    <property type="project" value="TreeGrafter"/>
</dbReference>
<dbReference type="InterPro" id="IPR001841">
    <property type="entry name" value="Znf_RING"/>
</dbReference>
<name>S7XIH1_SPRLO</name>
<comment type="caution">
    <text evidence="3">The sequence shown here is derived from an EMBL/GenBank/DDBJ whole genome shotgun (WGS) entry which is preliminary data.</text>
</comment>
<keyword evidence="1" id="KW-0479">Metal-binding</keyword>
<dbReference type="AlphaFoldDB" id="S7XIH1"/>
<organism evidence="3 4">
    <name type="scientific">Spraguea lophii (strain 42_110)</name>
    <name type="common">Microsporidian parasite</name>
    <dbReference type="NCBI Taxonomy" id="1358809"/>
    <lineage>
        <taxon>Eukaryota</taxon>
        <taxon>Fungi</taxon>
        <taxon>Fungi incertae sedis</taxon>
        <taxon>Microsporidia</taxon>
        <taxon>Spragueidae</taxon>
        <taxon>Spraguea</taxon>
    </lineage>
</organism>